<dbReference type="VEuPathDB" id="TrichDB:TVAGG3_0742620"/>
<name>A2EMX4_TRIV3</name>
<dbReference type="VEuPathDB" id="TrichDB:TVAG_123820"/>
<protein>
    <recommendedName>
        <fullName evidence="3">Right handed beta helix domain-containing protein</fullName>
    </recommendedName>
</protein>
<organism evidence="1 2">
    <name type="scientific">Trichomonas vaginalis (strain ATCC PRA-98 / G3)</name>
    <dbReference type="NCBI Taxonomy" id="412133"/>
    <lineage>
        <taxon>Eukaryota</taxon>
        <taxon>Metamonada</taxon>
        <taxon>Parabasalia</taxon>
        <taxon>Trichomonadida</taxon>
        <taxon>Trichomonadidae</taxon>
        <taxon>Trichomonas</taxon>
    </lineage>
</organism>
<evidence type="ECO:0008006" key="3">
    <source>
        <dbReference type="Google" id="ProtNLM"/>
    </source>
</evidence>
<dbReference type="InterPro" id="IPR011050">
    <property type="entry name" value="Pectin_lyase_fold/virulence"/>
</dbReference>
<evidence type="ECO:0000313" key="1">
    <source>
        <dbReference type="EMBL" id="EAY05959.1"/>
    </source>
</evidence>
<dbReference type="EMBL" id="DS113435">
    <property type="protein sequence ID" value="EAY05959.1"/>
    <property type="molecule type" value="Genomic_DNA"/>
</dbReference>
<reference evidence="1" key="2">
    <citation type="journal article" date="2007" name="Science">
        <title>Draft genome sequence of the sexually transmitted pathogen Trichomonas vaginalis.</title>
        <authorList>
            <person name="Carlton J.M."/>
            <person name="Hirt R.P."/>
            <person name="Silva J.C."/>
            <person name="Delcher A.L."/>
            <person name="Schatz M."/>
            <person name="Zhao Q."/>
            <person name="Wortman J.R."/>
            <person name="Bidwell S.L."/>
            <person name="Alsmark U.C.M."/>
            <person name="Besteiro S."/>
            <person name="Sicheritz-Ponten T."/>
            <person name="Noel C.J."/>
            <person name="Dacks J.B."/>
            <person name="Foster P.G."/>
            <person name="Simillion C."/>
            <person name="Van de Peer Y."/>
            <person name="Miranda-Saavedra D."/>
            <person name="Barton G.J."/>
            <person name="Westrop G.D."/>
            <person name="Mueller S."/>
            <person name="Dessi D."/>
            <person name="Fiori P.L."/>
            <person name="Ren Q."/>
            <person name="Paulsen I."/>
            <person name="Zhang H."/>
            <person name="Bastida-Corcuera F.D."/>
            <person name="Simoes-Barbosa A."/>
            <person name="Brown M.T."/>
            <person name="Hayes R.D."/>
            <person name="Mukherjee M."/>
            <person name="Okumura C.Y."/>
            <person name="Schneider R."/>
            <person name="Smith A.J."/>
            <person name="Vanacova S."/>
            <person name="Villalvazo M."/>
            <person name="Haas B.J."/>
            <person name="Pertea M."/>
            <person name="Feldblyum T.V."/>
            <person name="Utterback T.R."/>
            <person name="Shu C.L."/>
            <person name="Osoegawa K."/>
            <person name="de Jong P.J."/>
            <person name="Hrdy I."/>
            <person name="Horvathova L."/>
            <person name="Zubacova Z."/>
            <person name="Dolezal P."/>
            <person name="Malik S.B."/>
            <person name="Logsdon J.M. Jr."/>
            <person name="Henze K."/>
            <person name="Gupta A."/>
            <person name="Wang C.C."/>
            <person name="Dunne R.L."/>
            <person name="Upcroft J.A."/>
            <person name="Upcroft P."/>
            <person name="White O."/>
            <person name="Salzberg S.L."/>
            <person name="Tang P."/>
            <person name="Chiu C.-H."/>
            <person name="Lee Y.-S."/>
            <person name="Embley T.M."/>
            <person name="Coombs G.H."/>
            <person name="Mottram J.C."/>
            <person name="Tachezy J."/>
            <person name="Fraser-Liggett C.M."/>
            <person name="Johnson P.J."/>
        </authorList>
    </citation>
    <scope>NUCLEOTIDE SEQUENCE [LARGE SCALE GENOMIC DNA]</scope>
    <source>
        <strain evidence="1">G3</strain>
    </source>
</reference>
<reference evidence="1" key="1">
    <citation type="submission" date="2006-10" db="EMBL/GenBank/DDBJ databases">
        <authorList>
            <person name="Amadeo P."/>
            <person name="Zhao Q."/>
            <person name="Wortman J."/>
            <person name="Fraser-Liggett C."/>
            <person name="Carlton J."/>
        </authorList>
    </citation>
    <scope>NUCLEOTIDE SEQUENCE</scope>
    <source>
        <strain evidence="1">G3</strain>
    </source>
</reference>
<dbReference type="AlphaFoldDB" id="A2EMX4"/>
<dbReference type="Proteomes" id="UP000001542">
    <property type="component" value="Unassembled WGS sequence"/>
</dbReference>
<keyword evidence="2" id="KW-1185">Reference proteome</keyword>
<dbReference type="SUPFAM" id="SSF51126">
    <property type="entry name" value="Pectin lyase-like"/>
    <property type="match status" value="1"/>
</dbReference>
<dbReference type="KEGG" id="tva:4763831"/>
<accession>A2EMX4</accession>
<gene>
    <name evidence="1" type="ORF">TVAG_123820</name>
</gene>
<dbReference type="InParanoid" id="A2EMX4"/>
<proteinExistence type="predicted"/>
<sequence length="256" mass="28917">MKFQKSFSEYYGENDYINKTENETISGSGKYYIHDAVFSFHYQNRAIYLNSNNKVLIETCSFYNNSCKEEGGSFYIKKSDFVLVHICCLFSSSESGGCAYEIHSPDDSTHKNYAFECSVSQCSGVACAFYHYLGDIKVSNMNTSYHYEITEYAAYAIDHPRGAVIIINFTTASNSSSSFQGVISHYEGNYNITKCNYLNNECQGGEFSTDAIIRCYGSCTFSNCSFIGNKGNYLFSEKPTIDNCYFKAPVLHDYCI</sequence>
<dbReference type="RefSeq" id="XP_001318182.1">
    <property type="nucleotide sequence ID" value="XM_001318147.1"/>
</dbReference>
<evidence type="ECO:0000313" key="2">
    <source>
        <dbReference type="Proteomes" id="UP000001542"/>
    </source>
</evidence>